<dbReference type="Pfam" id="PF01476">
    <property type="entry name" value="LysM"/>
    <property type="match status" value="2"/>
</dbReference>
<comment type="caution">
    <text evidence="4">The sequence shown here is derived from an EMBL/GenBank/DDBJ whole genome shotgun (WGS) entry which is preliminary data.</text>
</comment>
<evidence type="ECO:0000256" key="2">
    <source>
        <dbReference type="SAM" id="SignalP"/>
    </source>
</evidence>
<dbReference type="SMART" id="SM00257">
    <property type="entry name" value="LysM"/>
    <property type="match status" value="2"/>
</dbReference>
<keyword evidence="2" id="KW-0732">Signal</keyword>
<dbReference type="InterPro" id="IPR018392">
    <property type="entry name" value="LysM"/>
</dbReference>
<evidence type="ECO:0000313" key="4">
    <source>
        <dbReference type="EMBL" id="KAH7119262.1"/>
    </source>
</evidence>
<sequence length="143" mass="15946">MRSDVLLSLAAFFGLSAALRRGCQHSGNGEGWYYTTHQDTLTAVAADFCTSPAVIKQWNHINDIRPGINLKVPCHWNAGHQRDCLKNSDQYGAYTIQSGDELKDIAYDFCTTSDHLQQLNANVIKNKDAIFPKQVIQVPCSFN</sequence>
<evidence type="ECO:0000259" key="3">
    <source>
        <dbReference type="PROSITE" id="PS51782"/>
    </source>
</evidence>
<gene>
    <name evidence="4" type="ORF">EDB81DRAFT_952624</name>
</gene>
<dbReference type="SUPFAM" id="SSF54106">
    <property type="entry name" value="LysM domain"/>
    <property type="match status" value="1"/>
</dbReference>
<dbReference type="EMBL" id="JAGMUV010000026">
    <property type="protein sequence ID" value="KAH7119262.1"/>
    <property type="molecule type" value="Genomic_DNA"/>
</dbReference>
<feature type="signal peptide" evidence="2">
    <location>
        <begin position="1"/>
        <end position="18"/>
    </location>
</feature>
<name>A0A9P9DHU9_9HYPO</name>
<dbReference type="InterPro" id="IPR036779">
    <property type="entry name" value="LysM_dom_sf"/>
</dbReference>
<dbReference type="Gene3D" id="3.10.350.10">
    <property type="entry name" value="LysM domain"/>
    <property type="match status" value="2"/>
</dbReference>
<organism evidence="4 5">
    <name type="scientific">Dactylonectria macrodidyma</name>
    <dbReference type="NCBI Taxonomy" id="307937"/>
    <lineage>
        <taxon>Eukaryota</taxon>
        <taxon>Fungi</taxon>
        <taxon>Dikarya</taxon>
        <taxon>Ascomycota</taxon>
        <taxon>Pezizomycotina</taxon>
        <taxon>Sordariomycetes</taxon>
        <taxon>Hypocreomycetidae</taxon>
        <taxon>Hypocreales</taxon>
        <taxon>Nectriaceae</taxon>
        <taxon>Dactylonectria</taxon>
    </lineage>
</organism>
<dbReference type="PROSITE" id="PS51782">
    <property type="entry name" value="LYSM"/>
    <property type="match status" value="1"/>
</dbReference>
<dbReference type="CDD" id="cd00118">
    <property type="entry name" value="LysM"/>
    <property type="match status" value="2"/>
</dbReference>
<protein>
    <recommendedName>
        <fullName evidence="3">LysM domain-containing protein</fullName>
    </recommendedName>
</protein>
<feature type="domain" description="LysM" evidence="3">
    <location>
        <begin position="92"/>
        <end position="138"/>
    </location>
</feature>
<dbReference type="OrthoDB" id="2107166at2759"/>
<accession>A0A9P9DHU9</accession>
<keyword evidence="5" id="KW-1185">Reference proteome</keyword>
<evidence type="ECO:0000313" key="5">
    <source>
        <dbReference type="Proteomes" id="UP000738349"/>
    </source>
</evidence>
<comment type="similarity">
    <text evidence="1">Belongs to the secreted LysM effector family.</text>
</comment>
<proteinExistence type="inferred from homology"/>
<feature type="chain" id="PRO_5040210910" description="LysM domain-containing protein" evidence="2">
    <location>
        <begin position="19"/>
        <end position="143"/>
    </location>
</feature>
<dbReference type="Proteomes" id="UP000738349">
    <property type="component" value="Unassembled WGS sequence"/>
</dbReference>
<dbReference type="AlphaFoldDB" id="A0A9P9DHU9"/>
<reference evidence="4" key="1">
    <citation type="journal article" date="2021" name="Nat. Commun.">
        <title>Genetic determinants of endophytism in the Arabidopsis root mycobiome.</title>
        <authorList>
            <person name="Mesny F."/>
            <person name="Miyauchi S."/>
            <person name="Thiergart T."/>
            <person name="Pickel B."/>
            <person name="Atanasova L."/>
            <person name="Karlsson M."/>
            <person name="Huettel B."/>
            <person name="Barry K.W."/>
            <person name="Haridas S."/>
            <person name="Chen C."/>
            <person name="Bauer D."/>
            <person name="Andreopoulos W."/>
            <person name="Pangilinan J."/>
            <person name="LaButti K."/>
            <person name="Riley R."/>
            <person name="Lipzen A."/>
            <person name="Clum A."/>
            <person name="Drula E."/>
            <person name="Henrissat B."/>
            <person name="Kohler A."/>
            <person name="Grigoriev I.V."/>
            <person name="Martin F.M."/>
            <person name="Hacquard S."/>
        </authorList>
    </citation>
    <scope>NUCLEOTIDE SEQUENCE</scope>
    <source>
        <strain evidence="4">MPI-CAGE-AT-0147</strain>
    </source>
</reference>
<evidence type="ECO:0000256" key="1">
    <source>
        <dbReference type="ARBA" id="ARBA00044955"/>
    </source>
</evidence>